<comment type="caution">
    <text evidence="2">The sequence shown here is derived from an EMBL/GenBank/DDBJ whole genome shotgun (WGS) entry which is preliminary data.</text>
</comment>
<accession>A0A8J7AZ77</accession>
<proteinExistence type="predicted"/>
<dbReference type="InterPro" id="IPR032710">
    <property type="entry name" value="NTF2-like_dom_sf"/>
</dbReference>
<dbReference type="AlphaFoldDB" id="A0A8J7AZ77"/>
<keyword evidence="3" id="KW-1185">Reference proteome</keyword>
<dbReference type="Proteomes" id="UP000636505">
    <property type="component" value="Unassembled WGS sequence"/>
</dbReference>
<sequence length="144" mass="16377">MTTTPITTTQTCDEVQIRQLITDQANAIRAKDVDKIMAHYAPNVVAFDVKPPFQIIGADAWRRMWEACLPCMPASSGTEMQDLNINVSGDLAIAHWTFHFTGIESEHPAAQMEFRITASYYRSQGRWQIIHEHCSIPFMPPERI</sequence>
<dbReference type="EMBL" id="JADEXG010000047">
    <property type="protein sequence ID" value="MBE9079092.1"/>
    <property type="molecule type" value="Genomic_DNA"/>
</dbReference>
<evidence type="ECO:0000313" key="2">
    <source>
        <dbReference type="EMBL" id="MBE9079092.1"/>
    </source>
</evidence>
<name>A0A8J7AZ77_9CYAN</name>
<dbReference type="Pfam" id="PF13474">
    <property type="entry name" value="SnoaL_3"/>
    <property type="match status" value="1"/>
</dbReference>
<reference evidence="2" key="1">
    <citation type="submission" date="2020-10" db="EMBL/GenBank/DDBJ databases">
        <authorList>
            <person name="Castelo-Branco R."/>
            <person name="Eusebio N."/>
            <person name="Adriana R."/>
            <person name="Vieira A."/>
            <person name="Brugerolle De Fraissinette N."/>
            <person name="Rezende De Castro R."/>
            <person name="Schneider M.P."/>
            <person name="Vasconcelos V."/>
            <person name="Leao P.N."/>
        </authorList>
    </citation>
    <scope>NUCLEOTIDE SEQUENCE</scope>
    <source>
        <strain evidence="2">LEGE 07310</strain>
    </source>
</reference>
<organism evidence="2 3">
    <name type="scientific">Vasconcelosia minhoensis LEGE 07310</name>
    <dbReference type="NCBI Taxonomy" id="915328"/>
    <lineage>
        <taxon>Bacteria</taxon>
        <taxon>Bacillati</taxon>
        <taxon>Cyanobacteriota</taxon>
        <taxon>Cyanophyceae</taxon>
        <taxon>Nodosilineales</taxon>
        <taxon>Cymatolegaceae</taxon>
        <taxon>Vasconcelosia</taxon>
        <taxon>Vasconcelosia minhoensis</taxon>
    </lineage>
</organism>
<dbReference type="Gene3D" id="3.10.450.50">
    <property type="match status" value="1"/>
</dbReference>
<gene>
    <name evidence="2" type="ORF">IQ241_17610</name>
</gene>
<dbReference type="RefSeq" id="WP_193909683.1">
    <property type="nucleotide sequence ID" value="NZ_JADEXG010000047.1"/>
</dbReference>
<evidence type="ECO:0000259" key="1">
    <source>
        <dbReference type="Pfam" id="PF13474"/>
    </source>
</evidence>
<dbReference type="SUPFAM" id="SSF54427">
    <property type="entry name" value="NTF2-like"/>
    <property type="match status" value="1"/>
</dbReference>
<evidence type="ECO:0000313" key="3">
    <source>
        <dbReference type="Proteomes" id="UP000636505"/>
    </source>
</evidence>
<dbReference type="InterPro" id="IPR037401">
    <property type="entry name" value="SnoaL-like"/>
</dbReference>
<protein>
    <submittedName>
        <fullName evidence="2">Nuclear transport factor 2 family protein</fullName>
    </submittedName>
</protein>
<feature type="domain" description="SnoaL-like" evidence="1">
    <location>
        <begin position="17"/>
        <end position="138"/>
    </location>
</feature>